<dbReference type="VEuPathDB" id="FungiDB:PEXP_029650"/>
<dbReference type="STRING" id="27334.A0A0A2J6G0"/>
<feature type="domain" description="Fe2OG dioxygenase" evidence="6">
    <location>
        <begin position="198"/>
        <end position="316"/>
    </location>
</feature>
<dbReference type="SUPFAM" id="SSF51197">
    <property type="entry name" value="Clavaminate synthase-like"/>
    <property type="match status" value="1"/>
</dbReference>
<evidence type="ECO:0000259" key="6">
    <source>
        <dbReference type="PROSITE" id="PS51471"/>
    </source>
</evidence>
<dbReference type="PANTHER" id="PTHR10209">
    <property type="entry name" value="OXIDOREDUCTASE, 2OG-FE II OXYGENASE FAMILY PROTEIN"/>
    <property type="match status" value="1"/>
</dbReference>
<dbReference type="EMBL" id="JQFZ01000266">
    <property type="protein sequence ID" value="KGO52398.1"/>
    <property type="molecule type" value="Genomic_DNA"/>
</dbReference>
<dbReference type="GeneID" id="27683727"/>
<dbReference type="InterPro" id="IPR044861">
    <property type="entry name" value="IPNS-like_FE2OG_OXY"/>
</dbReference>
<comment type="caution">
    <text evidence="7">The sequence shown here is derived from an EMBL/GenBank/DDBJ whole genome shotgun (WGS) entry which is preliminary data.</text>
</comment>
<evidence type="ECO:0000313" key="8">
    <source>
        <dbReference type="Proteomes" id="UP000030143"/>
    </source>
</evidence>
<evidence type="ECO:0000256" key="3">
    <source>
        <dbReference type="ARBA" id="ARBA00023002"/>
    </source>
</evidence>
<dbReference type="GO" id="GO:0044283">
    <property type="term" value="P:small molecule biosynthetic process"/>
    <property type="evidence" value="ECO:0007669"/>
    <property type="project" value="UniProtKB-ARBA"/>
</dbReference>
<dbReference type="GO" id="GO:0046872">
    <property type="term" value="F:metal ion binding"/>
    <property type="evidence" value="ECO:0007669"/>
    <property type="project" value="UniProtKB-KW"/>
</dbReference>
<evidence type="ECO:0000256" key="4">
    <source>
        <dbReference type="ARBA" id="ARBA00023004"/>
    </source>
</evidence>
<keyword evidence="4 5" id="KW-0408">Iron</keyword>
<dbReference type="InterPro" id="IPR005123">
    <property type="entry name" value="Oxoglu/Fe-dep_dioxygenase_dom"/>
</dbReference>
<evidence type="ECO:0000256" key="1">
    <source>
        <dbReference type="ARBA" id="ARBA00008056"/>
    </source>
</evidence>
<evidence type="ECO:0000256" key="5">
    <source>
        <dbReference type="RuleBase" id="RU003682"/>
    </source>
</evidence>
<dbReference type="PROSITE" id="PS51471">
    <property type="entry name" value="FE2OG_OXY"/>
    <property type="match status" value="1"/>
</dbReference>
<comment type="similarity">
    <text evidence="1 5">Belongs to the iron/ascorbate-dependent oxidoreductase family.</text>
</comment>
<dbReference type="AlphaFoldDB" id="A0A0A2J6G0"/>
<evidence type="ECO:0000256" key="2">
    <source>
        <dbReference type="ARBA" id="ARBA00022723"/>
    </source>
</evidence>
<dbReference type="HOGENOM" id="CLU_010119_6_1_1"/>
<keyword evidence="2 5" id="KW-0479">Metal-binding</keyword>
<evidence type="ECO:0000313" key="7">
    <source>
        <dbReference type="EMBL" id="KGO52398.1"/>
    </source>
</evidence>
<dbReference type="Pfam" id="PF03171">
    <property type="entry name" value="2OG-FeII_Oxy"/>
    <property type="match status" value="1"/>
</dbReference>
<name>A0A0A2J6G0_PENEN</name>
<dbReference type="OrthoDB" id="288590at2759"/>
<dbReference type="PANTHER" id="PTHR10209:SF867">
    <property type="entry name" value="2-OXOGLUTARATE (2OG) AND FE(II)-DEPENDENT OXYGENASE SUPERFAMILY PROTEIN"/>
    <property type="match status" value="1"/>
</dbReference>
<dbReference type="PhylomeDB" id="A0A0A2J6G0"/>
<protein>
    <submittedName>
        <fullName evidence="7">Oxoglutarate/iron-dependent dioxygenase</fullName>
    </submittedName>
</protein>
<keyword evidence="8" id="KW-1185">Reference proteome</keyword>
<keyword evidence="3 5" id="KW-0560">Oxidoreductase</keyword>
<dbReference type="RefSeq" id="XP_016595148.1">
    <property type="nucleotide sequence ID" value="XM_016748306.1"/>
</dbReference>
<dbReference type="Pfam" id="PF14226">
    <property type="entry name" value="DIOX_N"/>
    <property type="match status" value="1"/>
</dbReference>
<dbReference type="GO" id="GO:0051213">
    <property type="term" value="F:dioxygenase activity"/>
    <property type="evidence" value="ECO:0007669"/>
    <property type="project" value="UniProtKB-KW"/>
</dbReference>
<dbReference type="InterPro" id="IPR026992">
    <property type="entry name" value="DIOX_N"/>
</dbReference>
<gene>
    <name evidence="7" type="ORF">PEX2_110400</name>
</gene>
<dbReference type="Proteomes" id="UP000030143">
    <property type="component" value="Unassembled WGS sequence"/>
</dbReference>
<keyword evidence="7" id="KW-0223">Dioxygenase</keyword>
<sequence length="361" mass="40616">MVGIEIVEPADVPVIDLNALSSPSPAERRVALAQLDEAYRTYGAIWLVNHSIGVDLVEEALAWRFFQLPREQKQTVSMPTKNASERIEGWSDVGASISSQGVWDPNELEKIRAASSIELKEVLDSLDPTSEAAQDSERLRKLDQMLPGFPAFIERWWDACFKQQTELMRCLCEILGIADTDFIVKQQQTPRHGSTHLTWNYFLGMPLSPLSSGSANRLNPHTDYGQLTLLFQDMQGGLEILDPVAGIYRPVPPLKGAMIIQVGDILEKQSNGRWRSPLHRVTAPNHLMYGGNPGERSDQQEDALVSRCSIVFLCYPGYETVIEHLPGCEKKGNWKTLEWEGNMTAGEWIKRRAALEYERPE</sequence>
<proteinExistence type="inferred from homology"/>
<accession>A0A0A2J6G0</accession>
<organism evidence="7 8">
    <name type="scientific">Penicillium expansum</name>
    <name type="common">Blue mold rot fungus</name>
    <dbReference type="NCBI Taxonomy" id="27334"/>
    <lineage>
        <taxon>Eukaryota</taxon>
        <taxon>Fungi</taxon>
        <taxon>Dikarya</taxon>
        <taxon>Ascomycota</taxon>
        <taxon>Pezizomycotina</taxon>
        <taxon>Eurotiomycetes</taxon>
        <taxon>Eurotiomycetidae</taxon>
        <taxon>Eurotiales</taxon>
        <taxon>Aspergillaceae</taxon>
        <taxon>Penicillium</taxon>
    </lineage>
</organism>
<reference evidence="7 8" key="1">
    <citation type="journal article" date="2015" name="Mol. Plant Microbe Interact.">
        <title>Genome, transcriptome, and functional analyses of Penicillium expansum provide new insights into secondary metabolism and pathogenicity.</title>
        <authorList>
            <person name="Ballester A.R."/>
            <person name="Marcet-Houben M."/>
            <person name="Levin E."/>
            <person name="Sela N."/>
            <person name="Selma-Lazaro C."/>
            <person name="Carmona L."/>
            <person name="Wisniewski M."/>
            <person name="Droby S."/>
            <person name="Gonzalez-Candelas L."/>
            <person name="Gabaldon T."/>
        </authorList>
    </citation>
    <scope>NUCLEOTIDE SEQUENCE [LARGE SCALE GENOMIC DNA]</scope>
    <source>
        <strain evidence="7 8">MD-8</strain>
    </source>
</reference>
<dbReference type="InterPro" id="IPR027443">
    <property type="entry name" value="IPNS-like_sf"/>
</dbReference>
<dbReference type="Gene3D" id="2.60.120.330">
    <property type="entry name" value="B-lactam Antibiotic, Isopenicillin N Synthase, Chain"/>
    <property type="match status" value="1"/>
</dbReference>